<keyword evidence="1" id="KW-0238">DNA-binding</keyword>
<evidence type="ECO:0000256" key="2">
    <source>
        <dbReference type="ARBA" id="ARBA00023155"/>
    </source>
</evidence>
<accession>A0A915DU16</accession>
<dbReference type="PANTHER" id="PTHR10390:SF44">
    <property type="entry name" value="SIX HOMEOBOX 4"/>
    <property type="match status" value="1"/>
</dbReference>
<reference evidence="7" key="1">
    <citation type="submission" date="2022-11" db="UniProtKB">
        <authorList>
            <consortium name="WormBaseParasite"/>
        </authorList>
    </citation>
    <scope>IDENTIFICATION</scope>
</reference>
<dbReference type="Proteomes" id="UP000887574">
    <property type="component" value="Unplaced"/>
</dbReference>
<proteinExistence type="predicted"/>
<dbReference type="GO" id="GO:0000981">
    <property type="term" value="F:DNA-binding transcription factor activity, RNA polymerase II-specific"/>
    <property type="evidence" value="ECO:0007669"/>
    <property type="project" value="TreeGrafter"/>
</dbReference>
<keyword evidence="2" id="KW-0371">Homeobox</keyword>
<dbReference type="AlphaFoldDB" id="A0A915DU16"/>
<evidence type="ECO:0000313" key="6">
    <source>
        <dbReference type="Proteomes" id="UP000887574"/>
    </source>
</evidence>
<evidence type="ECO:0000256" key="3">
    <source>
        <dbReference type="ARBA" id="ARBA00023242"/>
    </source>
</evidence>
<name>A0A915DU16_9BILA</name>
<evidence type="ECO:0000313" key="7">
    <source>
        <dbReference type="WBParaSite" id="jg23497"/>
    </source>
</evidence>
<evidence type="ECO:0000256" key="1">
    <source>
        <dbReference type="ARBA" id="ARBA00023125"/>
    </source>
</evidence>
<dbReference type="PANTHER" id="PTHR10390">
    <property type="entry name" value="HOMEOBOX PROTEIN SIX"/>
    <property type="match status" value="1"/>
</dbReference>
<feature type="compositionally biased region" description="Basic residues" evidence="4">
    <location>
        <begin position="159"/>
        <end position="169"/>
    </location>
</feature>
<sequence>MDDLFESNFTRGSLASIFNSDQVDFICEALYLWRDGDRLIHLFRLDPSLFVCLNSGCSQSPAILRAYMFALYHSTIFRVMSENRFDSMYHPELTELWYEARYAEDQMRKHKKLGPVDKYRIRKKIPPPPSVWDGDELHRQWVDGPNPKLEDKNLNSESKRKKQHKEAAA</sequence>
<organism evidence="6 7">
    <name type="scientific">Ditylenchus dipsaci</name>
    <dbReference type="NCBI Taxonomy" id="166011"/>
    <lineage>
        <taxon>Eukaryota</taxon>
        <taxon>Metazoa</taxon>
        <taxon>Ecdysozoa</taxon>
        <taxon>Nematoda</taxon>
        <taxon>Chromadorea</taxon>
        <taxon>Rhabditida</taxon>
        <taxon>Tylenchina</taxon>
        <taxon>Tylenchomorpha</taxon>
        <taxon>Sphaerularioidea</taxon>
        <taxon>Anguinidae</taxon>
        <taxon>Anguininae</taxon>
        <taxon>Ditylenchus</taxon>
    </lineage>
</organism>
<dbReference type="Pfam" id="PF16878">
    <property type="entry name" value="SIX1_SD"/>
    <property type="match status" value="1"/>
</dbReference>
<keyword evidence="6" id="KW-1185">Reference proteome</keyword>
<dbReference type="GO" id="GO:0005667">
    <property type="term" value="C:transcription regulator complex"/>
    <property type="evidence" value="ECO:0007669"/>
    <property type="project" value="TreeGrafter"/>
</dbReference>
<feature type="domain" description="Homeobox protein SIX1 N-terminal SD" evidence="5">
    <location>
        <begin position="18"/>
        <end position="128"/>
    </location>
</feature>
<evidence type="ECO:0000259" key="5">
    <source>
        <dbReference type="Pfam" id="PF16878"/>
    </source>
</evidence>
<dbReference type="WBParaSite" id="jg23497">
    <property type="protein sequence ID" value="jg23497"/>
    <property type="gene ID" value="jg23497"/>
</dbReference>
<feature type="compositionally biased region" description="Basic and acidic residues" evidence="4">
    <location>
        <begin position="148"/>
        <end position="158"/>
    </location>
</feature>
<protein>
    <submittedName>
        <fullName evidence="7">Homeobox protein SIX1 N-terminal SD domain-containing protein</fullName>
    </submittedName>
</protein>
<dbReference type="GO" id="GO:0005634">
    <property type="term" value="C:nucleus"/>
    <property type="evidence" value="ECO:0007669"/>
    <property type="project" value="TreeGrafter"/>
</dbReference>
<dbReference type="GO" id="GO:0000978">
    <property type="term" value="F:RNA polymerase II cis-regulatory region sequence-specific DNA binding"/>
    <property type="evidence" value="ECO:0007669"/>
    <property type="project" value="TreeGrafter"/>
</dbReference>
<evidence type="ECO:0000256" key="4">
    <source>
        <dbReference type="SAM" id="MobiDB-lite"/>
    </source>
</evidence>
<keyword evidence="3" id="KW-0539">Nucleus</keyword>
<dbReference type="InterPro" id="IPR031701">
    <property type="entry name" value="SIX1_SD"/>
</dbReference>
<feature type="region of interest" description="Disordered" evidence="4">
    <location>
        <begin position="123"/>
        <end position="169"/>
    </location>
</feature>